<dbReference type="PANTHER" id="PTHR33240">
    <property type="entry name" value="OS08G0508500 PROTEIN"/>
    <property type="match status" value="1"/>
</dbReference>
<proteinExistence type="predicted"/>
<gene>
    <name evidence="1" type="ORF">F2Q70_00035898</name>
</gene>
<reference evidence="1" key="1">
    <citation type="submission" date="2019-12" db="EMBL/GenBank/DDBJ databases">
        <title>Genome sequencing and annotation of Brassica cretica.</title>
        <authorList>
            <person name="Studholme D.J."/>
            <person name="Sarris P.F."/>
        </authorList>
    </citation>
    <scope>NUCLEOTIDE SEQUENCE</scope>
    <source>
        <strain evidence="1">PFS-102/07</strain>
        <tissue evidence="1">Leaf</tissue>
    </source>
</reference>
<organism evidence="1">
    <name type="scientific">Brassica cretica</name>
    <name type="common">Mustard</name>
    <dbReference type="NCBI Taxonomy" id="69181"/>
    <lineage>
        <taxon>Eukaryota</taxon>
        <taxon>Viridiplantae</taxon>
        <taxon>Streptophyta</taxon>
        <taxon>Embryophyta</taxon>
        <taxon>Tracheophyta</taxon>
        <taxon>Spermatophyta</taxon>
        <taxon>Magnoliopsida</taxon>
        <taxon>eudicotyledons</taxon>
        <taxon>Gunneridae</taxon>
        <taxon>Pentapetalae</taxon>
        <taxon>rosids</taxon>
        <taxon>malvids</taxon>
        <taxon>Brassicales</taxon>
        <taxon>Brassicaceae</taxon>
        <taxon>Brassiceae</taxon>
        <taxon>Brassica</taxon>
    </lineage>
</organism>
<accession>A0A8S9JR94</accession>
<dbReference type="PANTHER" id="PTHR33240:SF8">
    <property type="entry name" value="OS03G0439900 PROTEIN"/>
    <property type="match status" value="1"/>
</dbReference>
<sequence>MLYRLSSRNPEAGWTLVKETVACMDLSPGTLRILGSNGTVVVLQNPEILLGPEGRFWSPEAALDPEIAFRTQRLSEDPEVDGEPGDPEVVVGPGGYKEPGGLPFPGPEEIFSGPGDCMGTRKFLITQGTIVVSSCTNKQDREAKSIVPASNAILKFAIKNTKDVDHPYNDALVLKLKLSDYKVTKELVDTGSSVNVIYNDAIDRMGLPDICIKTANEPLTAFNCSITDAVGIVRLLTYVVELLRL</sequence>
<protein>
    <submittedName>
        <fullName evidence="1">Uncharacterized protein</fullName>
    </submittedName>
</protein>
<dbReference type="AlphaFoldDB" id="A0A8S9JR94"/>
<comment type="caution">
    <text evidence="1">The sequence shown here is derived from an EMBL/GenBank/DDBJ whole genome shotgun (WGS) entry which is preliminary data.</text>
</comment>
<evidence type="ECO:0000313" key="1">
    <source>
        <dbReference type="EMBL" id="KAF2584665.1"/>
    </source>
</evidence>
<dbReference type="EMBL" id="QGKY02000246">
    <property type="protein sequence ID" value="KAF2584665.1"/>
    <property type="molecule type" value="Genomic_DNA"/>
</dbReference>
<name>A0A8S9JR94_BRACR</name>